<keyword evidence="4" id="KW-0808">Transferase</keyword>
<comment type="caution">
    <text evidence="13">The sequence shown here is derived from an EMBL/GenBank/DDBJ whole genome shotgun (WGS) entry which is preliminary data.</text>
</comment>
<evidence type="ECO:0000313" key="14">
    <source>
        <dbReference type="Proteomes" id="UP001430172"/>
    </source>
</evidence>
<keyword evidence="10" id="KW-1133">Transmembrane helix</keyword>
<feature type="transmembrane region" description="Helical" evidence="10">
    <location>
        <begin position="56"/>
        <end position="73"/>
    </location>
</feature>
<dbReference type="PANTHER" id="PTHR24421">
    <property type="entry name" value="NITRATE/NITRITE SENSOR PROTEIN NARX-RELATED"/>
    <property type="match status" value="1"/>
</dbReference>
<dbReference type="InterPro" id="IPR050482">
    <property type="entry name" value="Sensor_HK_TwoCompSys"/>
</dbReference>
<feature type="transmembrane region" description="Helical" evidence="10">
    <location>
        <begin position="79"/>
        <end position="95"/>
    </location>
</feature>
<keyword evidence="10" id="KW-0812">Transmembrane</keyword>
<name>A0ABS2CIW8_9MICO</name>
<sequence length="370" mass="37765">MRRVEQLGIVVGVLLVVVLPLLLHGPPRTPVGLAFAVLVTTGSLALARWRDSPRAASSLSLGLLLAAFVVAPGEWFPDTAIVVLSAGFAVLALGWSGRAAVVVGVLAAGYVAGLVVIGASGGSEVAALVFTVPGFVAGTIFRLRRETADALAERAAELEREQQELTELSVRQERRRIAGELHDVVGHALSVLVIQAAAGQRLVDSAPERVGTTFGVIAESARRGTADLGRLVELLGGTAPGEPGLALVDDVVAHAVRSGLDVTCRVDGDTARVPEASAHLAYRVVQEGLTNALRHAPGAPVRIGISTDRERLAVSVENDPATGAPALRGSGLGLAGLRERVGSHGGGLGAGPTGGGGWRLEATLPLGAAP</sequence>
<evidence type="ECO:0000256" key="1">
    <source>
        <dbReference type="ARBA" id="ARBA00000085"/>
    </source>
</evidence>
<dbReference type="PANTHER" id="PTHR24421:SF10">
    <property type="entry name" value="NITRATE_NITRITE SENSOR PROTEIN NARQ"/>
    <property type="match status" value="1"/>
</dbReference>
<organism evidence="13 14">
    <name type="scientific">Phycicoccus sonneratiae</name>
    <dbReference type="NCBI Taxonomy" id="2807628"/>
    <lineage>
        <taxon>Bacteria</taxon>
        <taxon>Bacillati</taxon>
        <taxon>Actinomycetota</taxon>
        <taxon>Actinomycetes</taxon>
        <taxon>Micrococcales</taxon>
        <taxon>Intrasporangiaceae</taxon>
        <taxon>Phycicoccus</taxon>
    </lineage>
</organism>
<proteinExistence type="predicted"/>
<evidence type="ECO:0000256" key="3">
    <source>
        <dbReference type="ARBA" id="ARBA00022553"/>
    </source>
</evidence>
<evidence type="ECO:0000256" key="6">
    <source>
        <dbReference type="ARBA" id="ARBA00022777"/>
    </source>
</evidence>
<keyword evidence="6" id="KW-0418">Kinase</keyword>
<evidence type="ECO:0000313" key="13">
    <source>
        <dbReference type="EMBL" id="MBM6399809.1"/>
    </source>
</evidence>
<dbReference type="InterPro" id="IPR036890">
    <property type="entry name" value="HATPase_C_sf"/>
</dbReference>
<evidence type="ECO:0000256" key="7">
    <source>
        <dbReference type="ARBA" id="ARBA00022840"/>
    </source>
</evidence>
<dbReference type="Proteomes" id="UP001430172">
    <property type="component" value="Unassembled WGS sequence"/>
</dbReference>
<feature type="transmembrane region" description="Helical" evidence="10">
    <location>
        <begin position="31"/>
        <end position="49"/>
    </location>
</feature>
<reference evidence="13" key="1">
    <citation type="submission" date="2021-02" db="EMBL/GenBank/DDBJ databases">
        <title>Phycicoccus sp. MQZ13P-5T, whole genome shotgun sequence.</title>
        <authorList>
            <person name="Tuo L."/>
        </authorList>
    </citation>
    <scope>NUCLEOTIDE SEQUENCE</scope>
    <source>
        <strain evidence="13">MQZ13P-5</strain>
    </source>
</reference>
<feature type="coiled-coil region" evidence="9">
    <location>
        <begin position="148"/>
        <end position="175"/>
    </location>
</feature>
<evidence type="ECO:0000256" key="9">
    <source>
        <dbReference type="SAM" id="Coils"/>
    </source>
</evidence>
<keyword evidence="8" id="KW-0902">Two-component regulatory system</keyword>
<dbReference type="EMBL" id="JAFDVD010000006">
    <property type="protein sequence ID" value="MBM6399809.1"/>
    <property type="molecule type" value="Genomic_DNA"/>
</dbReference>
<dbReference type="InterPro" id="IPR003594">
    <property type="entry name" value="HATPase_dom"/>
</dbReference>
<keyword evidence="3" id="KW-0597">Phosphoprotein</keyword>
<protein>
    <recommendedName>
        <fullName evidence="2">histidine kinase</fullName>
        <ecNumber evidence="2">2.7.13.3</ecNumber>
    </recommendedName>
</protein>
<keyword evidence="7" id="KW-0067">ATP-binding</keyword>
<dbReference type="Gene3D" id="1.20.5.1930">
    <property type="match status" value="1"/>
</dbReference>
<keyword evidence="9" id="KW-0175">Coiled coil</keyword>
<dbReference type="Pfam" id="PF02518">
    <property type="entry name" value="HATPase_c"/>
    <property type="match status" value="1"/>
</dbReference>
<evidence type="ECO:0000256" key="8">
    <source>
        <dbReference type="ARBA" id="ARBA00023012"/>
    </source>
</evidence>
<dbReference type="InterPro" id="IPR011712">
    <property type="entry name" value="Sig_transdc_His_kin_sub3_dim/P"/>
</dbReference>
<dbReference type="SUPFAM" id="SSF55874">
    <property type="entry name" value="ATPase domain of HSP90 chaperone/DNA topoisomerase II/histidine kinase"/>
    <property type="match status" value="1"/>
</dbReference>
<evidence type="ECO:0000256" key="10">
    <source>
        <dbReference type="SAM" id="Phobius"/>
    </source>
</evidence>
<evidence type="ECO:0000256" key="2">
    <source>
        <dbReference type="ARBA" id="ARBA00012438"/>
    </source>
</evidence>
<keyword evidence="5" id="KW-0547">Nucleotide-binding</keyword>
<gene>
    <name evidence="13" type="ORF">JQN70_05385</name>
</gene>
<dbReference type="CDD" id="cd16917">
    <property type="entry name" value="HATPase_UhpB-NarQ-NarX-like"/>
    <property type="match status" value="1"/>
</dbReference>
<feature type="domain" description="Signal transduction histidine kinase subgroup 3 dimerisation and phosphoacceptor" evidence="12">
    <location>
        <begin position="173"/>
        <end position="235"/>
    </location>
</feature>
<dbReference type="Pfam" id="PF07730">
    <property type="entry name" value="HisKA_3"/>
    <property type="match status" value="1"/>
</dbReference>
<feature type="transmembrane region" description="Helical" evidence="10">
    <location>
        <begin position="7"/>
        <end position="25"/>
    </location>
</feature>
<keyword evidence="14" id="KW-1185">Reference proteome</keyword>
<dbReference type="EC" id="2.7.13.3" evidence="2"/>
<feature type="domain" description="Histidine kinase/HSP90-like ATPase" evidence="11">
    <location>
        <begin position="281"/>
        <end position="366"/>
    </location>
</feature>
<comment type="catalytic activity">
    <reaction evidence="1">
        <text>ATP + protein L-histidine = ADP + protein N-phospho-L-histidine.</text>
        <dbReference type="EC" id="2.7.13.3"/>
    </reaction>
</comment>
<dbReference type="Gene3D" id="3.30.565.10">
    <property type="entry name" value="Histidine kinase-like ATPase, C-terminal domain"/>
    <property type="match status" value="1"/>
</dbReference>
<dbReference type="RefSeq" id="WP_204130292.1">
    <property type="nucleotide sequence ID" value="NZ_JAFDVD010000006.1"/>
</dbReference>
<evidence type="ECO:0000259" key="11">
    <source>
        <dbReference type="Pfam" id="PF02518"/>
    </source>
</evidence>
<keyword evidence="10" id="KW-0472">Membrane</keyword>
<accession>A0ABS2CIW8</accession>
<evidence type="ECO:0000259" key="12">
    <source>
        <dbReference type="Pfam" id="PF07730"/>
    </source>
</evidence>
<evidence type="ECO:0000256" key="4">
    <source>
        <dbReference type="ARBA" id="ARBA00022679"/>
    </source>
</evidence>
<evidence type="ECO:0000256" key="5">
    <source>
        <dbReference type="ARBA" id="ARBA00022741"/>
    </source>
</evidence>